<evidence type="ECO:0000313" key="1">
    <source>
        <dbReference type="EMBL" id="WPX98124.1"/>
    </source>
</evidence>
<gene>
    <name evidence="1" type="ORF">Fokcrypt_00658</name>
</gene>
<protein>
    <submittedName>
        <fullName evidence="1">Uncharacterized protein</fullName>
    </submittedName>
</protein>
<evidence type="ECO:0000313" key="2">
    <source>
        <dbReference type="Proteomes" id="UP001325140"/>
    </source>
</evidence>
<organism evidence="1 2">
    <name type="scientific">Candidatus Fokinia crypta</name>
    <dbReference type="NCBI Taxonomy" id="1920990"/>
    <lineage>
        <taxon>Bacteria</taxon>
        <taxon>Pseudomonadati</taxon>
        <taxon>Pseudomonadota</taxon>
        <taxon>Alphaproteobacteria</taxon>
        <taxon>Rickettsiales</taxon>
        <taxon>Candidatus Midichloriaceae</taxon>
        <taxon>Candidatus Fokinia</taxon>
    </lineage>
</organism>
<dbReference type="Proteomes" id="UP001325140">
    <property type="component" value="Chromosome"/>
</dbReference>
<proteinExistence type="predicted"/>
<accession>A0ABZ0UPS4</accession>
<sequence length="33" mass="3580">MMMKLSCINTSLNGISLITIVGAIKEVVDIKML</sequence>
<dbReference type="EMBL" id="CP110343">
    <property type="protein sequence ID" value="WPX98124.1"/>
    <property type="molecule type" value="Genomic_DNA"/>
</dbReference>
<name>A0ABZ0UPS4_9RICK</name>
<keyword evidence="2" id="KW-1185">Reference proteome</keyword>
<reference evidence="1" key="1">
    <citation type="submission" date="2022-10" db="EMBL/GenBank/DDBJ databases">
        <title>Host association and intracellularity evolved multiple times independently in the Rickettsiales.</title>
        <authorList>
            <person name="Castelli M."/>
            <person name="Nardi T."/>
            <person name="Gammuto L."/>
            <person name="Bellinzona G."/>
            <person name="Sabaneyeva E."/>
            <person name="Potekhin A."/>
            <person name="Serra V."/>
            <person name="Petroni G."/>
            <person name="Sassera D."/>
        </authorList>
    </citation>
    <scope>NUCLEOTIDE SEQUENCE [LARGE SCALE GENOMIC DNA]</scope>
    <source>
        <strain evidence="1">US_Bl 11III1</strain>
    </source>
</reference>